<dbReference type="AlphaFoldDB" id="T1BPW3"/>
<dbReference type="InterPro" id="IPR047655">
    <property type="entry name" value="Transpos_IS630-like"/>
</dbReference>
<dbReference type="Gene3D" id="3.30.420.10">
    <property type="entry name" value="Ribonuclease H-like superfamily/Ribonuclease H"/>
    <property type="match status" value="1"/>
</dbReference>
<dbReference type="InterPro" id="IPR038717">
    <property type="entry name" value="Tc1-like_DDE_dom"/>
</dbReference>
<dbReference type="InterPro" id="IPR036397">
    <property type="entry name" value="RNaseH_sf"/>
</dbReference>
<organism evidence="2">
    <name type="scientific">mine drainage metagenome</name>
    <dbReference type="NCBI Taxonomy" id="410659"/>
    <lineage>
        <taxon>unclassified sequences</taxon>
        <taxon>metagenomes</taxon>
        <taxon>ecological metagenomes</taxon>
    </lineage>
</organism>
<reference evidence="2" key="2">
    <citation type="journal article" date="2014" name="ISME J.">
        <title>Microbial stratification in low pH oxic and suboxic macroscopic growths along an acid mine drainage.</title>
        <authorList>
            <person name="Mendez-Garcia C."/>
            <person name="Mesa V."/>
            <person name="Sprenger R.R."/>
            <person name="Richter M."/>
            <person name="Diez M.S."/>
            <person name="Solano J."/>
            <person name="Bargiela R."/>
            <person name="Golyshina O.V."/>
            <person name="Manteca A."/>
            <person name="Ramos J.L."/>
            <person name="Gallego J.R."/>
            <person name="Llorente I."/>
            <person name="Martins Dos Santos V.A."/>
            <person name="Jensen O.N."/>
            <person name="Pelaez A.I."/>
            <person name="Sanchez J."/>
            <person name="Ferrer M."/>
        </authorList>
    </citation>
    <scope>NUCLEOTIDE SEQUENCE</scope>
</reference>
<protein>
    <submittedName>
        <fullName evidence="2">Integrase catalytic region</fullName>
    </submittedName>
</protein>
<dbReference type="InterPro" id="IPR009057">
    <property type="entry name" value="Homeodomain-like_sf"/>
</dbReference>
<dbReference type="Pfam" id="PF13358">
    <property type="entry name" value="DDE_3"/>
    <property type="match status" value="1"/>
</dbReference>
<dbReference type="Pfam" id="PF13565">
    <property type="entry name" value="HTH_32"/>
    <property type="match status" value="1"/>
</dbReference>
<comment type="caution">
    <text evidence="2">The sequence shown here is derived from an EMBL/GenBank/DDBJ whole genome shotgun (WGS) entry which is preliminary data.</text>
</comment>
<reference evidence="2" key="1">
    <citation type="submission" date="2013-08" db="EMBL/GenBank/DDBJ databases">
        <authorList>
            <person name="Mendez C."/>
            <person name="Richter M."/>
            <person name="Ferrer M."/>
            <person name="Sanchez J."/>
        </authorList>
    </citation>
    <scope>NUCLEOTIDE SEQUENCE</scope>
</reference>
<dbReference type="NCBIfam" id="NF033545">
    <property type="entry name" value="transpos_IS630"/>
    <property type="match status" value="1"/>
</dbReference>
<sequence>MRRGRPAREVRLNDEQRERLRAIVRSQKAEKRMVLRAEIILRCDEGIDGRKIAAELGVNVNTVQKWRKRFHDYAMEGMNDARRTGKPPRITSDDRLKIVDTATRPPEPVTRWSIRDLTAELNKQGLKIGRTAVHDILNELDLKPYQLSMWLHSNDPDFEKKQADIIGLYMKPPENALVISVDEKTQMQALSHDYRKPMIQGSPEKIDSHYHRHGVLSLFAALFVHRGDILGKVKERHRHQEFIEFLDMINDEVPWNVDIHLICDNLSVHRHEQVQKWLSAHPKFHMHFTPTHASWLNQVELWFNILQRKVMDRGEFPDKENLSDKIMRFIGTYNETGKPFSWTYTGKVLTV</sequence>
<accession>T1BPW3</accession>
<dbReference type="EMBL" id="AUZY01001435">
    <property type="protein sequence ID" value="EQD74871.1"/>
    <property type="molecule type" value="Genomic_DNA"/>
</dbReference>
<evidence type="ECO:0000313" key="2">
    <source>
        <dbReference type="EMBL" id="EQD74871.1"/>
    </source>
</evidence>
<dbReference type="SUPFAM" id="SSF46689">
    <property type="entry name" value="Homeodomain-like"/>
    <property type="match status" value="1"/>
</dbReference>
<feature type="domain" description="Tc1-like transposase DDE" evidence="1">
    <location>
        <begin position="180"/>
        <end position="322"/>
    </location>
</feature>
<gene>
    <name evidence="2" type="ORF">B1B_02427</name>
</gene>
<evidence type="ECO:0000259" key="1">
    <source>
        <dbReference type="Pfam" id="PF13358"/>
    </source>
</evidence>
<name>T1BPW3_9ZZZZ</name>
<proteinExistence type="predicted"/>
<dbReference type="GO" id="GO:0003676">
    <property type="term" value="F:nucleic acid binding"/>
    <property type="evidence" value="ECO:0007669"/>
    <property type="project" value="InterPro"/>
</dbReference>